<comment type="function">
    <text evidence="1">Specifically methylates the adenine in position 2030 of 23S rRNA.</text>
</comment>
<name>A0A255Z9W1_9PROT</name>
<dbReference type="SUPFAM" id="SSF53335">
    <property type="entry name" value="S-adenosyl-L-methionine-dependent methyltransferases"/>
    <property type="match status" value="1"/>
</dbReference>
<sequence length="285" mass="31962">MNYRHAFHAGNAADVMKHAVLAWVLERLRGKEAPFFVLDTHAGIGRYDLDDQAASRTGEALRGVRRVIAGASALPDAARPYLDLLARLNEGATTVRHYPGSPLITRMMMRGQDRLLLAELHAEDVQTLRNLFRTDAQVSVHHMDGWLSLKAHLPPKERRGLVVIDPPFEAPDEYERMVAALVLAYRRWATGQYLLWYPVKDRAAVWRFHQMLEDTGIPKMLSAELCWSDDDRSDRLNGSGLILVNPPWKTEETLSDLLPALQTALAAGTGPVGCRWLRDETGKPA</sequence>
<keyword evidence="1" id="KW-0694">RNA-binding</keyword>
<dbReference type="HAMAP" id="MF_00934">
    <property type="entry name" value="23SrRNA_methyltr_J"/>
    <property type="match status" value="1"/>
</dbReference>
<dbReference type="GO" id="GO:0070475">
    <property type="term" value="P:rRNA base methylation"/>
    <property type="evidence" value="ECO:0007669"/>
    <property type="project" value="UniProtKB-UniRule"/>
</dbReference>
<dbReference type="Gene3D" id="3.40.50.150">
    <property type="entry name" value="Vaccinia Virus protein VP39"/>
    <property type="match status" value="1"/>
</dbReference>
<feature type="binding site" evidence="1">
    <location>
        <position position="41"/>
    </location>
    <ligand>
        <name>S-adenosyl-L-methionine</name>
        <dbReference type="ChEBI" id="CHEBI:59789"/>
    </ligand>
</feature>
<comment type="similarity">
    <text evidence="1">Belongs to the RlmJ family.</text>
</comment>
<dbReference type="EC" id="2.1.1.266" evidence="1"/>
<comment type="catalytic activity">
    <reaction evidence="1">
        <text>adenosine(2030) in 23S rRNA + S-adenosyl-L-methionine = N(6)-methyladenosine(2030) in 23S rRNA + S-adenosyl-L-homocysteine + H(+)</text>
        <dbReference type="Rhea" id="RHEA:43736"/>
        <dbReference type="Rhea" id="RHEA-COMP:10668"/>
        <dbReference type="Rhea" id="RHEA-COMP:10669"/>
        <dbReference type="ChEBI" id="CHEBI:15378"/>
        <dbReference type="ChEBI" id="CHEBI:57856"/>
        <dbReference type="ChEBI" id="CHEBI:59789"/>
        <dbReference type="ChEBI" id="CHEBI:74411"/>
        <dbReference type="ChEBI" id="CHEBI:74449"/>
        <dbReference type="EC" id="2.1.1.266"/>
    </reaction>
</comment>
<dbReference type="Pfam" id="PF04378">
    <property type="entry name" value="RsmJ"/>
    <property type="match status" value="1"/>
</dbReference>
<keyword evidence="1" id="KW-0949">S-adenosyl-L-methionine</keyword>
<proteinExistence type="inferred from homology"/>
<dbReference type="OrthoDB" id="9791274at2"/>
<dbReference type="GO" id="GO:0003723">
    <property type="term" value="F:RNA binding"/>
    <property type="evidence" value="ECO:0007669"/>
    <property type="project" value="UniProtKB-UniRule"/>
</dbReference>
<gene>
    <name evidence="1" type="primary">rlmJ</name>
    <name evidence="2" type="ORF">CHU95_00520</name>
</gene>
<dbReference type="Proteomes" id="UP000216998">
    <property type="component" value="Unassembled WGS sequence"/>
</dbReference>
<keyword evidence="1" id="KW-0698">rRNA processing</keyword>
<feature type="site" description="Interaction with substrate rRNA" evidence="1">
    <location>
        <position position="3"/>
    </location>
</feature>
<dbReference type="RefSeq" id="WP_094452652.1">
    <property type="nucleotide sequence ID" value="NZ_NOXU01000011.1"/>
</dbReference>
<evidence type="ECO:0000313" key="2">
    <source>
        <dbReference type="EMBL" id="OYQ37684.1"/>
    </source>
</evidence>
<protein>
    <recommendedName>
        <fullName evidence="1">Ribosomal RNA large subunit methyltransferase J</fullName>
        <ecNumber evidence="1">2.1.1.266</ecNumber>
    </recommendedName>
    <alternativeName>
        <fullName evidence="1">23S rRNA (adenine(2030)-N6)-methyltransferase</fullName>
    </alternativeName>
    <alternativeName>
        <fullName evidence="1">23S rRNA m6A2030 methyltransferase</fullName>
    </alternativeName>
</protein>
<feature type="binding site" evidence="1">
    <location>
        <position position="101"/>
    </location>
    <ligand>
        <name>S-adenosyl-L-methionine</name>
        <dbReference type="ChEBI" id="CHEBI:59789"/>
    </ligand>
</feature>
<evidence type="ECO:0000256" key="1">
    <source>
        <dbReference type="HAMAP-Rule" id="MF_00934"/>
    </source>
</evidence>
<keyword evidence="1 2" id="KW-0489">Methyltransferase</keyword>
<keyword evidence="3" id="KW-1185">Reference proteome</keyword>
<feature type="binding site" evidence="1">
    <location>
        <position position="165"/>
    </location>
    <ligand>
        <name>S-adenosyl-L-methionine</name>
        <dbReference type="ChEBI" id="CHEBI:59789"/>
    </ligand>
</feature>
<organism evidence="2 3">
    <name type="scientific">Niveispirillum lacus</name>
    <dbReference type="NCBI Taxonomy" id="1981099"/>
    <lineage>
        <taxon>Bacteria</taxon>
        <taxon>Pseudomonadati</taxon>
        <taxon>Pseudomonadota</taxon>
        <taxon>Alphaproteobacteria</taxon>
        <taxon>Rhodospirillales</taxon>
        <taxon>Azospirillaceae</taxon>
        <taxon>Niveispirillum</taxon>
    </lineage>
</organism>
<evidence type="ECO:0000313" key="3">
    <source>
        <dbReference type="Proteomes" id="UP000216998"/>
    </source>
</evidence>
<dbReference type="PANTHER" id="PTHR37426">
    <property type="entry name" value="RIBOSOMAL RNA LARGE SUBUNIT METHYLTRANSFERASE J"/>
    <property type="match status" value="1"/>
</dbReference>
<dbReference type="InterPro" id="IPR007473">
    <property type="entry name" value="RlmJ"/>
</dbReference>
<comment type="caution">
    <text evidence="2">The sequence shown here is derived from an EMBL/GenBank/DDBJ whole genome shotgun (WGS) entry which is preliminary data.</text>
</comment>
<feature type="active site" description="Proton acceptor" evidence="1">
    <location>
        <position position="165"/>
    </location>
</feature>
<dbReference type="PANTHER" id="PTHR37426:SF1">
    <property type="entry name" value="RIBOSOMAL RNA LARGE SUBUNIT METHYLTRANSFERASE J"/>
    <property type="match status" value="1"/>
</dbReference>
<dbReference type="EMBL" id="NOXU01000011">
    <property type="protein sequence ID" value="OYQ37684.1"/>
    <property type="molecule type" value="Genomic_DNA"/>
</dbReference>
<dbReference type="GO" id="GO:0005829">
    <property type="term" value="C:cytosol"/>
    <property type="evidence" value="ECO:0007669"/>
    <property type="project" value="TreeGrafter"/>
</dbReference>
<dbReference type="InterPro" id="IPR029063">
    <property type="entry name" value="SAM-dependent_MTases_sf"/>
</dbReference>
<dbReference type="GO" id="GO:0036307">
    <property type="term" value="F:23S rRNA (adenine(2030)-N(6))-methyltransferase activity"/>
    <property type="evidence" value="ECO:0007669"/>
    <property type="project" value="UniProtKB-UniRule"/>
</dbReference>
<dbReference type="AlphaFoldDB" id="A0A255Z9W1"/>
<comment type="subunit">
    <text evidence="1">Monomer.</text>
</comment>
<feature type="binding site" evidence="1">
    <location>
        <position position="18"/>
    </location>
    <ligand>
        <name>S-adenosyl-L-methionine</name>
        <dbReference type="ChEBI" id="CHEBI:59789"/>
    </ligand>
</feature>
<accession>A0A255Z9W1</accession>
<keyword evidence="1 2" id="KW-0808">Transferase</keyword>
<feature type="binding site" evidence="1">
    <location>
        <position position="119"/>
    </location>
    <ligand>
        <name>S-adenosyl-L-methionine</name>
        <dbReference type="ChEBI" id="CHEBI:59789"/>
    </ligand>
</feature>
<feature type="binding site" evidence="1">
    <location>
        <begin position="144"/>
        <end position="145"/>
    </location>
    <ligand>
        <name>S-adenosyl-L-methionine</name>
        <dbReference type="ChEBI" id="CHEBI:59789"/>
    </ligand>
</feature>
<reference evidence="2 3" key="1">
    <citation type="submission" date="2017-07" db="EMBL/GenBank/DDBJ databases">
        <title>Niveispirillum cyanobacteriorum sp. nov., isolated from cyanobacterial aggregates in a eutrophic lake.</title>
        <authorList>
            <person name="Cai H."/>
        </authorList>
    </citation>
    <scope>NUCLEOTIDE SEQUENCE [LARGE SCALE GENOMIC DNA]</scope>
    <source>
        <strain evidence="3">TH1-14</strain>
    </source>
</reference>